<sequence>MKVLELLRAAGLTIHCLSSAELPQAKRAERFERHRDRIWRYGAEGPAGFYVVYEDAVVRRWP</sequence>
<dbReference type="Proteomes" id="UP000248627">
    <property type="component" value="Unassembled WGS sequence"/>
</dbReference>
<keyword evidence="2" id="KW-1185">Reference proteome</keyword>
<organism evidence="1 2">
    <name type="scientific">Micromonospora endophytica</name>
    <dbReference type="NCBI Taxonomy" id="515350"/>
    <lineage>
        <taxon>Bacteria</taxon>
        <taxon>Bacillati</taxon>
        <taxon>Actinomycetota</taxon>
        <taxon>Actinomycetes</taxon>
        <taxon>Micromonosporales</taxon>
        <taxon>Micromonosporaceae</taxon>
        <taxon>Micromonospora</taxon>
    </lineage>
</organism>
<protein>
    <submittedName>
        <fullName evidence="1">Uncharacterized protein</fullName>
    </submittedName>
</protein>
<reference evidence="1 2" key="1">
    <citation type="submission" date="2018-01" db="EMBL/GenBank/DDBJ databases">
        <title>Draft genome sequence of Jishengella endophytica.</title>
        <authorList>
            <person name="Sahin N."/>
            <person name="Ay H."/>
            <person name="Saygin H."/>
        </authorList>
    </citation>
    <scope>NUCLEOTIDE SEQUENCE [LARGE SCALE GENOMIC DNA]</scope>
    <source>
        <strain evidence="1 2">DSM 45430</strain>
    </source>
</reference>
<gene>
    <name evidence="1" type="ORF">C1I93_13800</name>
</gene>
<proteinExistence type="predicted"/>
<accession>A0A2W2CFC7</accession>
<evidence type="ECO:0000313" key="2">
    <source>
        <dbReference type="Proteomes" id="UP000248627"/>
    </source>
</evidence>
<comment type="caution">
    <text evidence="1">The sequence shown here is derived from an EMBL/GenBank/DDBJ whole genome shotgun (WGS) entry which is preliminary data.</text>
</comment>
<dbReference type="EMBL" id="POTX01000077">
    <property type="protein sequence ID" value="PZF96480.1"/>
    <property type="molecule type" value="Genomic_DNA"/>
</dbReference>
<evidence type="ECO:0000313" key="1">
    <source>
        <dbReference type="EMBL" id="PZF96480.1"/>
    </source>
</evidence>
<dbReference type="AlphaFoldDB" id="A0A2W2CFC7"/>
<name>A0A2W2CFC7_9ACTN</name>